<dbReference type="Gene3D" id="3.30.700.10">
    <property type="entry name" value="Glycoprotein, Type 4 Pilin"/>
    <property type="match status" value="1"/>
</dbReference>
<evidence type="ECO:0000313" key="3">
    <source>
        <dbReference type="EMBL" id="RDZ29248.1"/>
    </source>
</evidence>
<keyword evidence="2" id="KW-0812">Transmembrane</keyword>
<dbReference type="Pfam" id="PF16732">
    <property type="entry name" value="ComP_DUS"/>
    <property type="match status" value="1"/>
</dbReference>
<dbReference type="RefSeq" id="WP_115858685.1">
    <property type="nucleotide sequence ID" value="NZ_QTSU01000001.1"/>
</dbReference>
<proteinExistence type="predicted"/>
<reference evidence="3 4" key="1">
    <citation type="submission" date="2018-08" db="EMBL/GenBank/DDBJ databases">
        <title>Lysobacter sp. zong2l5, whole genome shotgun sequence.</title>
        <authorList>
            <person name="Zhang X."/>
            <person name="Feng G."/>
            <person name="Zhu H."/>
        </authorList>
    </citation>
    <scope>NUCLEOTIDE SEQUENCE [LARGE SCALE GENOMIC DNA]</scope>
    <source>
        <strain evidence="4">zong2l5</strain>
    </source>
</reference>
<dbReference type="PRINTS" id="PR00813">
    <property type="entry name" value="BCTERIALGSPG"/>
</dbReference>
<comment type="caution">
    <text evidence="3">The sequence shown here is derived from an EMBL/GenBank/DDBJ whole genome shotgun (WGS) entry which is preliminary data.</text>
</comment>
<dbReference type="PROSITE" id="PS00409">
    <property type="entry name" value="PROKAR_NTER_METHYL"/>
    <property type="match status" value="1"/>
</dbReference>
<dbReference type="GO" id="GO:0043683">
    <property type="term" value="P:type IV pilus assembly"/>
    <property type="evidence" value="ECO:0007669"/>
    <property type="project" value="InterPro"/>
</dbReference>
<dbReference type="OrthoDB" id="5296638at2"/>
<dbReference type="AlphaFoldDB" id="A0A371K5U1"/>
<dbReference type="Proteomes" id="UP000264492">
    <property type="component" value="Unassembled WGS sequence"/>
</dbReference>
<dbReference type="SUPFAM" id="SSF54523">
    <property type="entry name" value="Pili subunits"/>
    <property type="match status" value="1"/>
</dbReference>
<dbReference type="GO" id="GO:0015628">
    <property type="term" value="P:protein secretion by the type II secretion system"/>
    <property type="evidence" value="ECO:0007669"/>
    <property type="project" value="InterPro"/>
</dbReference>
<dbReference type="InterPro" id="IPR012902">
    <property type="entry name" value="N_methyl_site"/>
</dbReference>
<organism evidence="3 4">
    <name type="scientific">Lysobacter silvisoli</name>
    <dbReference type="NCBI Taxonomy" id="2293254"/>
    <lineage>
        <taxon>Bacteria</taxon>
        <taxon>Pseudomonadati</taxon>
        <taxon>Pseudomonadota</taxon>
        <taxon>Gammaproteobacteria</taxon>
        <taxon>Lysobacterales</taxon>
        <taxon>Lysobacteraceae</taxon>
        <taxon>Lysobacter</taxon>
    </lineage>
</organism>
<sequence length="138" mass="14343">MRTRAARGFTLIELMVAVAIVGILVGIAYPAYLDSVRKSRRGQAKADLLELAQRAERFHTQGNSYVGFTASLSAADLRSPRSGTPAYSLRVSGETANSFVLEAAPAGAQADDTACATLSLNQAGVKGATGSSGAGYCW</sequence>
<dbReference type="InterPro" id="IPR000983">
    <property type="entry name" value="Bac_GSPG_pilin"/>
</dbReference>
<dbReference type="PANTHER" id="PTHR30093:SF47">
    <property type="entry name" value="TYPE IV PILUS NON-CORE MINOR PILIN PILE"/>
    <property type="match status" value="1"/>
</dbReference>
<keyword evidence="2" id="KW-0472">Membrane</keyword>
<accession>A0A371K5U1</accession>
<dbReference type="Pfam" id="PF07963">
    <property type="entry name" value="N_methyl"/>
    <property type="match status" value="1"/>
</dbReference>
<gene>
    <name evidence="3" type="ORF">DX914_09220</name>
</gene>
<evidence type="ECO:0000313" key="4">
    <source>
        <dbReference type="Proteomes" id="UP000264492"/>
    </source>
</evidence>
<dbReference type="InterPro" id="IPR045584">
    <property type="entry name" value="Pilin-like"/>
</dbReference>
<dbReference type="InterPro" id="IPR031982">
    <property type="entry name" value="PilE-like"/>
</dbReference>
<keyword evidence="4" id="KW-1185">Reference proteome</keyword>
<evidence type="ECO:0000256" key="1">
    <source>
        <dbReference type="ARBA" id="ARBA00022481"/>
    </source>
</evidence>
<keyword evidence="1" id="KW-0488">Methylation</keyword>
<protein>
    <submittedName>
        <fullName evidence="3">Type IV pilin protein</fullName>
    </submittedName>
</protein>
<keyword evidence="2" id="KW-1133">Transmembrane helix</keyword>
<name>A0A371K5U1_9GAMM</name>
<evidence type="ECO:0000256" key="2">
    <source>
        <dbReference type="SAM" id="Phobius"/>
    </source>
</evidence>
<dbReference type="PANTHER" id="PTHR30093">
    <property type="entry name" value="GENERAL SECRETION PATHWAY PROTEIN G"/>
    <property type="match status" value="1"/>
</dbReference>
<dbReference type="EMBL" id="QTSU01000001">
    <property type="protein sequence ID" value="RDZ29248.1"/>
    <property type="molecule type" value="Genomic_DNA"/>
</dbReference>
<dbReference type="NCBIfam" id="TIGR02532">
    <property type="entry name" value="IV_pilin_GFxxxE"/>
    <property type="match status" value="1"/>
</dbReference>
<feature type="transmembrane region" description="Helical" evidence="2">
    <location>
        <begin position="12"/>
        <end position="32"/>
    </location>
</feature>
<dbReference type="GO" id="GO:0015627">
    <property type="term" value="C:type II protein secretion system complex"/>
    <property type="evidence" value="ECO:0007669"/>
    <property type="project" value="InterPro"/>
</dbReference>